<comment type="subcellular location">
    <subcellularLocation>
        <location evidence="5 6">Cytoplasm</location>
    </subcellularLocation>
</comment>
<dbReference type="Pfam" id="PF13742">
    <property type="entry name" value="tRNA_anti_2"/>
    <property type="match status" value="1"/>
</dbReference>
<dbReference type="OrthoDB" id="9802795at2"/>
<dbReference type="GO" id="GO:0005737">
    <property type="term" value="C:cytoplasm"/>
    <property type="evidence" value="ECO:0007669"/>
    <property type="project" value="UniProtKB-SubCell"/>
</dbReference>
<keyword evidence="2 5" id="KW-0540">Nuclease</keyword>
<evidence type="ECO:0000256" key="1">
    <source>
        <dbReference type="ARBA" id="ARBA00022490"/>
    </source>
</evidence>
<comment type="similarity">
    <text evidence="5 6">Belongs to the XseA family.</text>
</comment>
<dbReference type="GO" id="GO:0006308">
    <property type="term" value="P:DNA catabolic process"/>
    <property type="evidence" value="ECO:0007669"/>
    <property type="project" value="UniProtKB-UniRule"/>
</dbReference>
<protein>
    <recommendedName>
        <fullName evidence="5">Exodeoxyribonuclease 7 large subunit</fullName>
        <ecNumber evidence="5">3.1.11.6</ecNumber>
    </recommendedName>
    <alternativeName>
        <fullName evidence="5">Exodeoxyribonuclease VII large subunit</fullName>
        <shortName evidence="5">Exonuclease VII large subunit</shortName>
    </alternativeName>
</protein>
<feature type="domain" description="Exonuclease VII large subunit C-terminal" evidence="8">
    <location>
        <begin position="127"/>
        <end position="442"/>
    </location>
</feature>
<dbReference type="NCBIfam" id="TIGR00237">
    <property type="entry name" value="xseA"/>
    <property type="match status" value="1"/>
</dbReference>
<dbReference type="EMBL" id="CP024955">
    <property type="protein sequence ID" value="ATY84410.1"/>
    <property type="molecule type" value="Genomic_DNA"/>
</dbReference>
<evidence type="ECO:0000256" key="7">
    <source>
        <dbReference type="SAM" id="MobiDB-lite"/>
    </source>
</evidence>
<sequence length="479" mass="53424">MTEAGAQALTVSELTAYVRDLLDRDEVLQDVWVMGEISNFTHHSSGHMYFSLKDAGSRIRAVMFASRNRKLIFRPEEGMKVVARGRVAVFDRDGTYQLYVEEMQPEGVGSLYLAFLQTRDRLQKEGLFDRERKRPLPAFPRVVGVITSTEGAAIRDIATTLRRRYPLARVAIFPALVQGPGAPASLAAALAAACAYGELDVIIIGRGGGSPEELWAFNDEALARAIAAAPVPVVSAVGHETDFTIADYVADVRAPTPTAAAELVAPHVLELRRRVEEARRAMVDALVRRVQGDRQRLEHLLGRPGLRRPEQWIQWRRQTVDGLHTRLGQAAWKSVYRRKETLIRLTDILGRHSPKEQIQRAQNRLEAQKQKLQFAAWTGWQRAVHRFERQVDKLEALSPLAVMRRGWSLVYRPDRRELVRDISQLAPGDNVHVRLTGGWADCQVWGIEEESEDGGGATTAKGGIAPKRGQGGTRGTGQF</sequence>
<dbReference type="InterPro" id="IPR003753">
    <property type="entry name" value="Exonuc_VII_L"/>
</dbReference>
<evidence type="ECO:0000256" key="2">
    <source>
        <dbReference type="ARBA" id="ARBA00022722"/>
    </source>
</evidence>
<feature type="region of interest" description="Disordered" evidence="7">
    <location>
        <begin position="450"/>
        <end position="479"/>
    </location>
</feature>
<dbReference type="Proteomes" id="UP000231932">
    <property type="component" value="Chromosome"/>
</dbReference>
<keyword evidence="1 5" id="KW-0963">Cytoplasm</keyword>
<evidence type="ECO:0000256" key="3">
    <source>
        <dbReference type="ARBA" id="ARBA00022801"/>
    </source>
</evidence>
<dbReference type="KEGG" id="kyr:CVV65_05125"/>
<dbReference type="GO" id="GO:0009318">
    <property type="term" value="C:exodeoxyribonuclease VII complex"/>
    <property type="evidence" value="ECO:0007669"/>
    <property type="project" value="UniProtKB-UniRule"/>
</dbReference>
<evidence type="ECO:0000259" key="8">
    <source>
        <dbReference type="Pfam" id="PF02601"/>
    </source>
</evidence>
<dbReference type="EC" id="3.1.11.6" evidence="5"/>
<evidence type="ECO:0000313" key="10">
    <source>
        <dbReference type="EMBL" id="ATY84410.1"/>
    </source>
</evidence>
<keyword evidence="3 5" id="KW-0378">Hydrolase</keyword>
<name>A0A2K8N743_9BACL</name>
<feature type="compositionally biased region" description="Gly residues" evidence="7">
    <location>
        <begin position="469"/>
        <end position="479"/>
    </location>
</feature>
<keyword evidence="11" id="KW-1185">Reference proteome</keyword>
<dbReference type="PANTHER" id="PTHR30008:SF0">
    <property type="entry name" value="EXODEOXYRIBONUCLEASE 7 LARGE SUBUNIT"/>
    <property type="match status" value="1"/>
</dbReference>
<reference evidence="11" key="1">
    <citation type="submission" date="2017-11" db="EMBL/GenBank/DDBJ databases">
        <title>Complete Genome Sequence of Kyrpidia sp. Strain EA-1, a thermophilic, hydrogen-oxidizing Bacterium, isolated from the Azores.</title>
        <authorList>
            <person name="Reiner J.E."/>
            <person name="Lapp C.J."/>
            <person name="Bunk B."/>
            <person name="Gescher J."/>
        </authorList>
    </citation>
    <scope>NUCLEOTIDE SEQUENCE [LARGE SCALE GENOMIC DNA]</scope>
    <source>
        <strain evidence="11">EA-1</strain>
    </source>
</reference>
<dbReference type="PANTHER" id="PTHR30008">
    <property type="entry name" value="EXODEOXYRIBONUCLEASE 7 LARGE SUBUNIT"/>
    <property type="match status" value="1"/>
</dbReference>
<proteinExistence type="inferred from homology"/>
<accession>A0A2K8N743</accession>
<comment type="subunit">
    <text evidence="5">Heterooligomer composed of large and small subunits.</text>
</comment>
<organism evidence="10 11">
    <name type="scientific">Kyrpidia spormannii</name>
    <dbReference type="NCBI Taxonomy" id="2055160"/>
    <lineage>
        <taxon>Bacteria</taxon>
        <taxon>Bacillati</taxon>
        <taxon>Bacillota</taxon>
        <taxon>Bacilli</taxon>
        <taxon>Bacillales</taxon>
        <taxon>Alicyclobacillaceae</taxon>
        <taxon>Kyrpidia</taxon>
    </lineage>
</organism>
<keyword evidence="4 5" id="KW-0269">Exonuclease</keyword>
<evidence type="ECO:0000313" key="11">
    <source>
        <dbReference type="Proteomes" id="UP000231932"/>
    </source>
</evidence>
<dbReference type="InterPro" id="IPR025824">
    <property type="entry name" value="OB-fold_nuc-bd_dom"/>
</dbReference>
<gene>
    <name evidence="5" type="primary">xseA</name>
    <name evidence="10" type="ORF">CVV65_05125</name>
</gene>
<evidence type="ECO:0000256" key="5">
    <source>
        <dbReference type="HAMAP-Rule" id="MF_00378"/>
    </source>
</evidence>
<dbReference type="AlphaFoldDB" id="A0A2K8N743"/>
<dbReference type="GO" id="GO:0008855">
    <property type="term" value="F:exodeoxyribonuclease VII activity"/>
    <property type="evidence" value="ECO:0007669"/>
    <property type="project" value="UniProtKB-UniRule"/>
</dbReference>
<evidence type="ECO:0000256" key="4">
    <source>
        <dbReference type="ARBA" id="ARBA00022839"/>
    </source>
</evidence>
<feature type="domain" description="OB-fold nucleic acid binding" evidence="9">
    <location>
        <begin position="9"/>
        <end position="104"/>
    </location>
</feature>
<dbReference type="CDD" id="cd04489">
    <property type="entry name" value="ExoVII_LU_OBF"/>
    <property type="match status" value="1"/>
</dbReference>
<comment type="catalytic activity">
    <reaction evidence="5 6">
        <text>Exonucleolytic cleavage in either 5'- to 3'- or 3'- to 5'-direction to yield nucleoside 5'-phosphates.</text>
        <dbReference type="EC" id="3.1.11.6"/>
    </reaction>
</comment>
<evidence type="ECO:0000259" key="9">
    <source>
        <dbReference type="Pfam" id="PF13742"/>
    </source>
</evidence>
<dbReference type="GO" id="GO:0003676">
    <property type="term" value="F:nucleic acid binding"/>
    <property type="evidence" value="ECO:0007669"/>
    <property type="project" value="InterPro"/>
</dbReference>
<comment type="function">
    <text evidence="5">Bidirectionally degrades single-stranded DNA into large acid-insoluble oligonucleotides, which are then degraded further into small acid-soluble oligonucleotides.</text>
</comment>
<dbReference type="InterPro" id="IPR020579">
    <property type="entry name" value="Exonuc_VII_lsu_C"/>
</dbReference>
<dbReference type="Pfam" id="PF02601">
    <property type="entry name" value="Exonuc_VII_L"/>
    <property type="match status" value="1"/>
</dbReference>
<dbReference type="RefSeq" id="WP_100667231.1">
    <property type="nucleotide sequence ID" value="NZ_CP024955.1"/>
</dbReference>
<evidence type="ECO:0000256" key="6">
    <source>
        <dbReference type="RuleBase" id="RU004355"/>
    </source>
</evidence>
<dbReference type="HAMAP" id="MF_00378">
    <property type="entry name" value="Exonuc_7_L"/>
    <property type="match status" value="1"/>
</dbReference>